<keyword evidence="7" id="KW-1185">Reference proteome</keyword>
<dbReference type="HOGENOM" id="CLU_363143_0_0_9"/>
<feature type="non-terminal residue" evidence="6">
    <location>
        <position position="1"/>
    </location>
</feature>
<evidence type="ECO:0000313" key="6">
    <source>
        <dbReference type="EMBL" id="ERJ97118.1"/>
    </source>
</evidence>
<dbReference type="GO" id="GO:0003700">
    <property type="term" value="F:DNA-binding transcription factor activity"/>
    <property type="evidence" value="ECO:0007669"/>
    <property type="project" value="InterPro"/>
</dbReference>
<keyword evidence="2" id="KW-0238">DNA-binding</keyword>
<dbReference type="InterPro" id="IPR043128">
    <property type="entry name" value="Rev_trsase/Diguanyl_cyclase"/>
</dbReference>
<keyword evidence="1" id="KW-0805">Transcription regulation</keyword>
<dbReference type="SUPFAM" id="SSF46689">
    <property type="entry name" value="Homeodomain-like"/>
    <property type="match status" value="1"/>
</dbReference>
<dbReference type="PRINTS" id="PR00032">
    <property type="entry name" value="HTHARAC"/>
</dbReference>
<dbReference type="PROSITE" id="PS50887">
    <property type="entry name" value="GGDEF"/>
    <property type="match status" value="1"/>
</dbReference>
<gene>
    <name evidence="6" type="ORF">RUMCAL_00513</name>
</gene>
<dbReference type="SMART" id="SM00267">
    <property type="entry name" value="GGDEF"/>
    <property type="match status" value="1"/>
</dbReference>
<dbReference type="eggNOG" id="COG2207">
    <property type="taxonomic scope" value="Bacteria"/>
</dbReference>
<dbReference type="NCBIfam" id="TIGR00254">
    <property type="entry name" value="GGDEF"/>
    <property type="match status" value="1"/>
</dbReference>
<comment type="caution">
    <text evidence="6">The sequence shown here is derived from an EMBL/GenBank/DDBJ whole genome shotgun (WGS) entry which is preliminary data.</text>
</comment>
<dbReference type="CDD" id="cd06267">
    <property type="entry name" value="PBP1_LacI_sugar_binding-like"/>
    <property type="match status" value="1"/>
</dbReference>
<dbReference type="InterPro" id="IPR046335">
    <property type="entry name" value="LacI/GalR-like_sensor"/>
</dbReference>
<dbReference type="InterPro" id="IPR000160">
    <property type="entry name" value="GGDEF_dom"/>
</dbReference>
<dbReference type="SUPFAM" id="SSF55073">
    <property type="entry name" value="Nucleotide cyclase"/>
    <property type="match status" value="1"/>
</dbReference>
<proteinExistence type="predicted"/>
<feature type="domain" description="HTH araC/xylS-type" evidence="4">
    <location>
        <begin position="667"/>
        <end position="765"/>
    </location>
</feature>
<accession>U2MCU8</accession>
<evidence type="ECO:0000256" key="3">
    <source>
        <dbReference type="ARBA" id="ARBA00023163"/>
    </source>
</evidence>
<feature type="domain" description="GGDEF" evidence="5">
    <location>
        <begin position="531"/>
        <end position="665"/>
    </location>
</feature>
<dbReference type="RefSeq" id="WP_021683301.1">
    <property type="nucleotide sequence ID" value="NZ_KI260476.1"/>
</dbReference>
<evidence type="ECO:0000256" key="2">
    <source>
        <dbReference type="ARBA" id="ARBA00023125"/>
    </source>
</evidence>
<dbReference type="PANTHER" id="PTHR30146">
    <property type="entry name" value="LACI-RELATED TRANSCRIPTIONAL REPRESSOR"/>
    <property type="match status" value="1"/>
</dbReference>
<dbReference type="PATRIC" id="fig|411473.3.peg.393"/>
<dbReference type="PANTHER" id="PTHR30146:SF109">
    <property type="entry name" value="HTH-TYPE TRANSCRIPTIONAL REGULATOR GALS"/>
    <property type="match status" value="1"/>
</dbReference>
<dbReference type="Gene3D" id="1.10.10.60">
    <property type="entry name" value="Homeodomain-like"/>
    <property type="match status" value="1"/>
</dbReference>
<dbReference type="Gene3D" id="3.40.50.2300">
    <property type="match status" value="2"/>
</dbReference>
<dbReference type="AlphaFoldDB" id="U2MCU8"/>
<dbReference type="eggNOG" id="COG1609">
    <property type="taxonomic scope" value="Bacteria"/>
</dbReference>
<evidence type="ECO:0000259" key="4">
    <source>
        <dbReference type="PROSITE" id="PS01124"/>
    </source>
</evidence>
<dbReference type="PROSITE" id="PS01124">
    <property type="entry name" value="HTH_ARAC_FAMILY_2"/>
    <property type="match status" value="1"/>
</dbReference>
<dbReference type="EMBL" id="AWVF01000048">
    <property type="protein sequence ID" value="ERJ97118.1"/>
    <property type="molecule type" value="Genomic_DNA"/>
</dbReference>
<reference evidence="6 7" key="1">
    <citation type="submission" date="2013-07" db="EMBL/GenBank/DDBJ databases">
        <authorList>
            <person name="Weinstock G."/>
            <person name="Sodergren E."/>
            <person name="Wylie T."/>
            <person name="Fulton L."/>
            <person name="Fulton R."/>
            <person name="Fronick C."/>
            <person name="O'Laughlin M."/>
            <person name="Godfrey J."/>
            <person name="Miner T."/>
            <person name="Herter B."/>
            <person name="Appelbaum E."/>
            <person name="Cordes M."/>
            <person name="Lek S."/>
            <person name="Wollam A."/>
            <person name="Pepin K.H."/>
            <person name="Palsikar V.B."/>
            <person name="Mitreva M."/>
            <person name="Wilson R.K."/>
        </authorList>
    </citation>
    <scope>NUCLEOTIDE SEQUENCE [LARGE SCALE GENOMIC DNA]</scope>
    <source>
        <strain evidence="6 7">ATCC 27760</strain>
    </source>
</reference>
<organism evidence="6 7">
    <name type="scientific">Ruminococcus callidus ATCC 27760</name>
    <dbReference type="NCBI Taxonomy" id="411473"/>
    <lineage>
        <taxon>Bacteria</taxon>
        <taxon>Bacillati</taxon>
        <taxon>Bacillota</taxon>
        <taxon>Clostridia</taxon>
        <taxon>Eubacteriales</taxon>
        <taxon>Oscillospiraceae</taxon>
        <taxon>Ruminococcus</taxon>
    </lineage>
</organism>
<sequence length="769" mass="87369">SHNLCAVLPKSNITQVLYGVAIGKGGEIMQAFPKKRGILAVFLTDLQSEYNHTLLEGITKQANALRYDIVTFSFFSNANCDTPFQTGEENILSLFHKGYADGILTQKGMFQKPEVRQRIDQICLESGLPFLDIGEENCDAVYPLWNDRKIFCDLVNHLIEVHHKRKIYCLTGPPELHQSRNRVLGFRDAMQQHGLPVSEQMIFYGDFWVHSGERLGNAIADGGVAMPEAVACANAAMAEALIRTLQKRGIAVPEDIAVVGYDPFMTNMLNVPSITCMTSMNYNLGVNSVCQLHYEITGEICTPIPCRPEVLEPAESCGCTMSGNGVFAGYKRDLAEQLKFAYLLQYSGMIQKISAPDNLMEFAKELHHVLYLIRRIKVFYLCIGEDWDGIISTNGSTYRTAGYPDTFFLFRQVYGSSDYEIVHLRELVEILQNPETPSAYHLVPLHYEDRCFGFLAVEFEGEQYSLDKQFLTWTEYVSSALETMRIRNYLKQFSGRIHLTAIRDPLTGIYNRRGFEELSSEIYEQSILHGEKFLLVAVDIYNLHEINRKQGSNVGDKILMTVADALSSSCLGNEICCRCNGDHFYLIGSYSYRFDAGRTHIDAIQQYCNQHLEERESGVHVKLLMSCFCEKVSQTVSLAELIAYVDHVIAQKQLEEEKQLAYWKNMNTLRQKIYSRPQENWNIADMAQMMLLSRAYFQRLYKQNFGVSAMSDVIAARIAMAKKLLADGQNTLAEIAEQCGYHSEIYFMQQFKKETGMTPTQYRTKGNAE</sequence>
<evidence type="ECO:0000259" key="5">
    <source>
        <dbReference type="PROSITE" id="PS50887"/>
    </source>
</evidence>
<dbReference type="STRING" id="411473.RUMCAL_00513"/>
<dbReference type="GO" id="GO:0000976">
    <property type="term" value="F:transcription cis-regulatory region binding"/>
    <property type="evidence" value="ECO:0007669"/>
    <property type="project" value="TreeGrafter"/>
</dbReference>
<dbReference type="Pfam" id="PF00990">
    <property type="entry name" value="GGDEF"/>
    <property type="match status" value="1"/>
</dbReference>
<dbReference type="Proteomes" id="UP000016662">
    <property type="component" value="Unassembled WGS sequence"/>
</dbReference>
<dbReference type="InterPro" id="IPR009057">
    <property type="entry name" value="Homeodomain-like_sf"/>
</dbReference>
<dbReference type="InterPro" id="IPR020449">
    <property type="entry name" value="Tscrpt_reg_AraC-type_HTH"/>
</dbReference>
<evidence type="ECO:0000256" key="1">
    <source>
        <dbReference type="ARBA" id="ARBA00023015"/>
    </source>
</evidence>
<dbReference type="PROSITE" id="PS00041">
    <property type="entry name" value="HTH_ARAC_FAMILY_1"/>
    <property type="match status" value="1"/>
</dbReference>
<dbReference type="InterPro" id="IPR018060">
    <property type="entry name" value="HTH_AraC"/>
</dbReference>
<keyword evidence="3" id="KW-0804">Transcription</keyword>
<dbReference type="InterPro" id="IPR029787">
    <property type="entry name" value="Nucleotide_cyclase"/>
</dbReference>
<dbReference type="SUPFAM" id="SSF53822">
    <property type="entry name" value="Periplasmic binding protein-like I"/>
    <property type="match status" value="1"/>
</dbReference>
<dbReference type="InterPro" id="IPR018062">
    <property type="entry name" value="HTH_AraC-typ_CS"/>
</dbReference>
<protein>
    <submittedName>
        <fullName evidence="6">Diguanylate cyclase domain protein</fullName>
    </submittedName>
</protein>
<dbReference type="InterPro" id="IPR028082">
    <property type="entry name" value="Peripla_BP_I"/>
</dbReference>
<evidence type="ECO:0000313" key="7">
    <source>
        <dbReference type="Proteomes" id="UP000016662"/>
    </source>
</evidence>
<name>U2MCU8_9FIRM</name>
<dbReference type="Pfam" id="PF12833">
    <property type="entry name" value="HTH_18"/>
    <property type="match status" value="1"/>
</dbReference>
<dbReference type="SMART" id="SM00342">
    <property type="entry name" value="HTH_ARAC"/>
    <property type="match status" value="1"/>
</dbReference>
<dbReference type="Pfam" id="PF13377">
    <property type="entry name" value="Peripla_BP_3"/>
    <property type="match status" value="1"/>
</dbReference>
<dbReference type="Gene3D" id="3.30.70.270">
    <property type="match status" value="1"/>
</dbReference>